<evidence type="ECO:0000259" key="1">
    <source>
        <dbReference type="Pfam" id="PF00501"/>
    </source>
</evidence>
<feature type="non-terminal residue" evidence="2">
    <location>
        <position position="161"/>
    </location>
</feature>
<protein>
    <submittedName>
        <fullName evidence="2">AMP-binding protein</fullName>
    </submittedName>
</protein>
<comment type="caution">
    <text evidence="2">The sequence shown here is derived from an EMBL/GenBank/DDBJ whole genome shotgun (WGS) entry which is preliminary data.</text>
</comment>
<dbReference type="EMBL" id="JANUGP010000081">
    <property type="protein sequence ID" value="MCS0606536.1"/>
    <property type="molecule type" value="Genomic_DNA"/>
</dbReference>
<sequence>LRLVVCSGEALPTDLVARFHASAGQRQIALENLYGPTEAAVDVTRAPALPGTDSSSIPIGSPVWNTRVHILDARLQPAPVGVPGELYLSGTQLARGYITQPALTAERFTADPYGPPGTRMYRTGDLARRNPDGTLTYLGRTDHQVKLRGQRIELGEIEATL</sequence>
<feature type="domain" description="AMP-dependent synthetase/ligase" evidence="1">
    <location>
        <begin position="1"/>
        <end position="97"/>
    </location>
</feature>
<proteinExistence type="predicted"/>
<organism evidence="2 3">
    <name type="scientific">Streptomyces pyxinicus</name>
    <dbReference type="NCBI Taxonomy" id="2970331"/>
    <lineage>
        <taxon>Bacteria</taxon>
        <taxon>Bacillati</taxon>
        <taxon>Actinomycetota</taxon>
        <taxon>Actinomycetes</taxon>
        <taxon>Kitasatosporales</taxon>
        <taxon>Streptomycetaceae</taxon>
        <taxon>Streptomyces</taxon>
    </lineage>
</organism>
<evidence type="ECO:0000313" key="3">
    <source>
        <dbReference type="Proteomes" id="UP001205612"/>
    </source>
</evidence>
<accession>A0ABT2BDC4</accession>
<dbReference type="InterPro" id="IPR042099">
    <property type="entry name" value="ANL_N_sf"/>
</dbReference>
<dbReference type="Gene3D" id="3.40.50.12780">
    <property type="entry name" value="N-terminal domain of ligase-like"/>
    <property type="match status" value="1"/>
</dbReference>
<dbReference type="InterPro" id="IPR045851">
    <property type="entry name" value="AMP-bd_C_sf"/>
</dbReference>
<name>A0ABT2BDC4_9ACTN</name>
<dbReference type="Pfam" id="PF00501">
    <property type="entry name" value="AMP-binding"/>
    <property type="match status" value="1"/>
</dbReference>
<dbReference type="SUPFAM" id="SSF56801">
    <property type="entry name" value="Acetyl-CoA synthetase-like"/>
    <property type="match status" value="1"/>
</dbReference>
<dbReference type="Proteomes" id="UP001205612">
    <property type="component" value="Unassembled WGS sequence"/>
</dbReference>
<dbReference type="Gene3D" id="3.30.300.30">
    <property type="match status" value="1"/>
</dbReference>
<dbReference type="PANTHER" id="PTHR45527:SF1">
    <property type="entry name" value="FATTY ACID SYNTHASE"/>
    <property type="match status" value="1"/>
</dbReference>
<keyword evidence="3" id="KW-1185">Reference proteome</keyword>
<feature type="non-terminal residue" evidence="2">
    <location>
        <position position="1"/>
    </location>
</feature>
<dbReference type="InterPro" id="IPR000873">
    <property type="entry name" value="AMP-dep_synth/lig_dom"/>
</dbReference>
<gene>
    <name evidence="2" type="ORF">NX794_35825</name>
</gene>
<evidence type="ECO:0000313" key="2">
    <source>
        <dbReference type="EMBL" id="MCS0606536.1"/>
    </source>
</evidence>
<reference evidence="2 3" key="1">
    <citation type="submission" date="2022-08" db="EMBL/GenBank/DDBJ databases">
        <authorList>
            <person name="Somphong A."/>
            <person name="Phongsopitanun W."/>
        </authorList>
    </citation>
    <scope>NUCLEOTIDE SEQUENCE [LARGE SCALE GENOMIC DNA]</scope>
    <source>
        <strain evidence="2 3">LP11</strain>
    </source>
</reference>
<dbReference type="RefSeq" id="WP_258783895.1">
    <property type="nucleotide sequence ID" value="NZ_JANUGP010000081.1"/>
</dbReference>
<dbReference type="PANTHER" id="PTHR45527">
    <property type="entry name" value="NONRIBOSOMAL PEPTIDE SYNTHETASE"/>
    <property type="match status" value="1"/>
</dbReference>